<accession>K3X5M7</accession>
<dbReference type="EnsemblProtists" id="PYU1_T012526">
    <property type="protein sequence ID" value="PYU1_T012526"/>
    <property type="gene ID" value="PYU1_G012500"/>
</dbReference>
<dbReference type="AlphaFoldDB" id="K3X5M7"/>
<dbReference type="InterPro" id="IPR045379">
    <property type="entry name" value="Crinkler_N"/>
</dbReference>
<sequence>MDDAEKNMEKVKLQCGVYGEGSVFSVEIERNADVEALQEAIFYKKRYNHQYKFDSSALTLYLARKEGGAWLKSDPTLKPFLKQGRQSDSDYVVEMIPNWKLNKPAYFGDFKLGEEEIHVLVELPEAAAGEKSATAQMVKEIHDQVVQTKRKRYVHSEMSSNKGNALLQDLNIRVKPVGTVPFTSRDPAPVQAFKWESVCDGRGQNIALTEEQQRERYREYVEYNIGDVLAEKKLCVLGKNILSVAVPGHDIDLVGRTDILVLSALAKQFPHYVELLPEVKMLIEVKKVVKAGSGFQALSELIALDFLVDDPVMALLTNLTDHWQFFWVSDKNNNYVIIQTTTVTEPGAAFAVIRTLLAQSPTGDADITLPCFEEPMKRRKLAKMLPTISEGGESSGIRAAIERYYDIASVLGPDIDMARATANQIARTIPVFSYYT</sequence>
<keyword evidence="6" id="KW-1185">Reference proteome</keyword>
<dbReference type="GO" id="GO:0043657">
    <property type="term" value="C:host cell"/>
    <property type="evidence" value="ECO:0007669"/>
    <property type="project" value="UniProtKB-SubCell"/>
</dbReference>
<feature type="domain" description="Crinkler effector protein N-terminal" evidence="4">
    <location>
        <begin position="11"/>
        <end position="122"/>
    </location>
</feature>
<protein>
    <recommendedName>
        <fullName evidence="4">Crinkler effector protein N-terminal domain-containing protein</fullName>
    </recommendedName>
</protein>
<dbReference type="GO" id="GO:0005576">
    <property type="term" value="C:extracellular region"/>
    <property type="evidence" value="ECO:0007669"/>
    <property type="project" value="UniProtKB-SubCell"/>
</dbReference>
<evidence type="ECO:0000313" key="5">
    <source>
        <dbReference type="EnsemblProtists" id="PYU1_T012526"/>
    </source>
</evidence>
<reference evidence="6" key="2">
    <citation type="submission" date="2010-04" db="EMBL/GenBank/DDBJ databases">
        <authorList>
            <person name="Buell R."/>
            <person name="Hamilton J."/>
            <person name="Hostetler J."/>
        </authorList>
    </citation>
    <scope>NUCLEOTIDE SEQUENCE [LARGE SCALE GENOMIC DNA]</scope>
    <source>
        <strain evidence="6">DAOM:BR144</strain>
    </source>
</reference>
<evidence type="ECO:0000256" key="2">
    <source>
        <dbReference type="ARBA" id="ARBA00004613"/>
    </source>
</evidence>
<organism evidence="5 6">
    <name type="scientific">Globisporangium ultimum (strain ATCC 200006 / CBS 805.95 / DAOM BR144)</name>
    <name type="common">Pythium ultimum</name>
    <dbReference type="NCBI Taxonomy" id="431595"/>
    <lineage>
        <taxon>Eukaryota</taxon>
        <taxon>Sar</taxon>
        <taxon>Stramenopiles</taxon>
        <taxon>Oomycota</taxon>
        <taxon>Peronosporomycetes</taxon>
        <taxon>Pythiales</taxon>
        <taxon>Pythiaceae</taxon>
        <taxon>Globisporangium</taxon>
    </lineage>
</organism>
<evidence type="ECO:0000259" key="4">
    <source>
        <dbReference type="Pfam" id="PF20147"/>
    </source>
</evidence>
<comment type="subcellular location">
    <subcellularLocation>
        <location evidence="1">Host cell</location>
    </subcellularLocation>
    <subcellularLocation>
        <location evidence="2">Secreted</location>
    </subcellularLocation>
</comment>
<proteinExistence type="predicted"/>
<dbReference type="EMBL" id="GL376612">
    <property type="status" value="NOT_ANNOTATED_CDS"/>
    <property type="molecule type" value="Genomic_DNA"/>
</dbReference>
<dbReference type="Pfam" id="PF20147">
    <property type="entry name" value="Crinkler"/>
    <property type="match status" value="1"/>
</dbReference>
<keyword evidence="3" id="KW-0964">Secreted</keyword>
<dbReference type="InParanoid" id="K3X5M7"/>
<dbReference type="eggNOG" id="ENOG502QW1W">
    <property type="taxonomic scope" value="Eukaryota"/>
</dbReference>
<evidence type="ECO:0000256" key="1">
    <source>
        <dbReference type="ARBA" id="ARBA00004340"/>
    </source>
</evidence>
<dbReference type="Proteomes" id="UP000019132">
    <property type="component" value="Unassembled WGS sequence"/>
</dbReference>
<evidence type="ECO:0000313" key="6">
    <source>
        <dbReference type="Proteomes" id="UP000019132"/>
    </source>
</evidence>
<name>K3X5M7_GLOUD</name>
<reference evidence="5" key="3">
    <citation type="submission" date="2015-02" db="UniProtKB">
        <authorList>
            <consortium name="EnsemblProtists"/>
        </authorList>
    </citation>
    <scope>IDENTIFICATION</scope>
    <source>
        <strain evidence="5">DAOM BR144</strain>
    </source>
</reference>
<dbReference type="VEuPathDB" id="FungiDB:PYU1_G012500"/>
<dbReference type="OMA" id="MEMKLEC"/>
<reference evidence="6" key="1">
    <citation type="journal article" date="2010" name="Genome Biol.">
        <title>Genome sequence of the necrotrophic plant pathogen Pythium ultimum reveals original pathogenicity mechanisms and effector repertoire.</title>
        <authorList>
            <person name="Levesque C.A."/>
            <person name="Brouwer H."/>
            <person name="Cano L."/>
            <person name="Hamilton J.P."/>
            <person name="Holt C."/>
            <person name="Huitema E."/>
            <person name="Raffaele S."/>
            <person name="Robideau G.P."/>
            <person name="Thines M."/>
            <person name="Win J."/>
            <person name="Zerillo M.M."/>
            <person name="Beakes G.W."/>
            <person name="Boore J.L."/>
            <person name="Busam D."/>
            <person name="Dumas B."/>
            <person name="Ferriera S."/>
            <person name="Fuerstenberg S.I."/>
            <person name="Gachon C.M."/>
            <person name="Gaulin E."/>
            <person name="Govers F."/>
            <person name="Grenville-Briggs L."/>
            <person name="Horner N."/>
            <person name="Hostetler J."/>
            <person name="Jiang R.H."/>
            <person name="Johnson J."/>
            <person name="Krajaejun T."/>
            <person name="Lin H."/>
            <person name="Meijer H.J."/>
            <person name="Moore B."/>
            <person name="Morris P."/>
            <person name="Phuntmart V."/>
            <person name="Puiu D."/>
            <person name="Shetty J."/>
            <person name="Stajich J.E."/>
            <person name="Tripathy S."/>
            <person name="Wawra S."/>
            <person name="van West P."/>
            <person name="Whitty B.R."/>
            <person name="Coutinho P.M."/>
            <person name="Henrissat B."/>
            <person name="Martin F."/>
            <person name="Thomas P.D."/>
            <person name="Tyler B.M."/>
            <person name="De Vries R.P."/>
            <person name="Kamoun S."/>
            <person name="Yandell M."/>
            <person name="Tisserat N."/>
            <person name="Buell C.R."/>
        </authorList>
    </citation>
    <scope>NUCLEOTIDE SEQUENCE</scope>
    <source>
        <strain evidence="6">DAOM:BR144</strain>
    </source>
</reference>
<evidence type="ECO:0000256" key="3">
    <source>
        <dbReference type="ARBA" id="ARBA00022525"/>
    </source>
</evidence>
<dbReference type="HOGENOM" id="CLU_054504_1_0_1"/>